<dbReference type="EMBL" id="UINC01168937">
    <property type="protein sequence ID" value="SVD72232.1"/>
    <property type="molecule type" value="Genomic_DNA"/>
</dbReference>
<protein>
    <recommendedName>
        <fullName evidence="2">Cytochrome P450</fullName>
    </recommendedName>
</protein>
<dbReference type="Pfam" id="PF00067">
    <property type="entry name" value="p450"/>
    <property type="match status" value="1"/>
</dbReference>
<dbReference type="GO" id="GO:0020037">
    <property type="term" value="F:heme binding"/>
    <property type="evidence" value="ECO:0007669"/>
    <property type="project" value="InterPro"/>
</dbReference>
<dbReference type="GO" id="GO:0005506">
    <property type="term" value="F:iron ion binding"/>
    <property type="evidence" value="ECO:0007669"/>
    <property type="project" value="InterPro"/>
</dbReference>
<accession>A0A382XM88</accession>
<organism evidence="1">
    <name type="scientific">marine metagenome</name>
    <dbReference type="NCBI Taxonomy" id="408172"/>
    <lineage>
        <taxon>unclassified sequences</taxon>
        <taxon>metagenomes</taxon>
        <taxon>ecological metagenomes</taxon>
    </lineage>
</organism>
<dbReference type="InterPro" id="IPR001128">
    <property type="entry name" value="Cyt_P450"/>
</dbReference>
<dbReference type="GO" id="GO:0004497">
    <property type="term" value="F:monooxygenase activity"/>
    <property type="evidence" value="ECO:0007669"/>
    <property type="project" value="InterPro"/>
</dbReference>
<dbReference type="AlphaFoldDB" id="A0A382XM88"/>
<name>A0A382XM88_9ZZZZ</name>
<proteinExistence type="predicted"/>
<dbReference type="InterPro" id="IPR036396">
    <property type="entry name" value="Cyt_P450_sf"/>
</dbReference>
<gene>
    <name evidence="1" type="ORF">METZ01_LOCUS425086</name>
</gene>
<evidence type="ECO:0008006" key="2">
    <source>
        <dbReference type="Google" id="ProtNLM"/>
    </source>
</evidence>
<evidence type="ECO:0000313" key="1">
    <source>
        <dbReference type="EMBL" id="SVD72232.1"/>
    </source>
</evidence>
<feature type="non-terminal residue" evidence="1">
    <location>
        <position position="245"/>
    </location>
</feature>
<sequence>MEEEFLPGFFTDTEKKINYHFSFNDYLENEKYDETFYIDNLTLPGNKKDLCESYFKSILLGYNHIYISKILKKIGYEKNICLPIIHKWDNQNIKIHNFVIISHPDDAERICKKHIQKAPNLKQLLNTSIISTTDNEDWKQQRQTMNMAFLPKQSLSEIFPISQLRAQQCSELLKDISENFTKNVDMSDFFLNETQAQLQLAMFGFSNEFQEKTNKKVRDGFLGIDSEYLKTFAQEAYYEIQHSSG</sequence>
<dbReference type="SUPFAM" id="SSF48264">
    <property type="entry name" value="Cytochrome P450"/>
    <property type="match status" value="1"/>
</dbReference>
<reference evidence="1" key="1">
    <citation type="submission" date="2018-05" db="EMBL/GenBank/DDBJ databases">
        <authorList>
            <person name="Lanie J.A."/>
            <person name="Ng W.-L."/>
            <person name="Kazmierczak K.M."/>
            <person name="Andrzejewski T.M."/>
            <person name="Davidsen T.M."/>
            <person name="Wayne K.J."/>
            <person name="Tettelin H."/>
            <person name="Glass J.I."/>
            <person name="Rusch D."/>
            <person name="Podicherti R."/>
            <person name="Tsui H.-C.T."/>
            <person name="Winkler M.E."/>
        </authorList>
    </citation>
    <scope>NUCLEOTIDE SEQUENCE</scope>
</reference>
<dbReference type="Gene3D" id="1.10.630.10">
    <property type="entry name" value="Cytochrome P450"/>
    <property type="match status" value="1"/>
</dbReference>
<dbReference type="GO" id="GO:0016705">
    <property type="term" value="F:oxidoreductase activity, acting on paired donors, with incorporation or reduction of molecular oxygen"/>
    <property type="evidence" value="ECO:0007669"/>
    <property type="project" value="InterPro"/>
</dbReference>